<keyword evidence="2" id="KW-1185">Reference proteome</keyword>
<dbReference type="InterPro" id="IPR036513">
    <property type="entry name" value="STAS_dom_sf"/>
</dbReference>
<dbReference type="EMBL" id="CP032317">
    <property type="protein sequence ID" value="AYA36202.1"/>
    <property type="molecule type" value="Genomic_DNA"/>
</dbReference>
<gene>
    <name evidence="1" type="ORF">D3Y59_03455</name>
</gene>
<dbReference type="SUPFAM" id="SSF52091">
    <property type="entry name" value="SpoIIaa-like"/>
    <property type="match status" value="1"/>
</dbReference>
<reference evidence="1 2" key="1">
    <citation type="submission" date="2018-09" db="EMBL/GenBank/DDBJ databases">
        <title>Hymenobacter medium sp. nov., isolated from R2A medium.</title>
        <authorList>
            <person name="Yingchao G."/>
        </authorList>
    </citation>
    <scope>NUCLEOTIDE SEQUENCE [LARGE SCALE GENOMIC DNA]</scope>
    <source>
        <strain evidence="2">sh-6</strain>
    </source>
</reference>
<dbReference type="InterPro" id="IPR038396">
    <property type="entry name" value="SpoIIAA-like_sf"/>
</dbReference>
<dbReference type="RefSeq" id="WP_119443789.1">
    <property type="nucleotide sequence ID" value="NZ_CP032317.1"/>
</dbReference>
<evidence type="ECO:0000313" key="2">
    <source>
        <dbReference type="Proteomes" id="UP000262802"/>
    </source>
</evidence>
<dbReference type="Proteomes" id="UP000262802">
    <property type="component" value="Chromosome"/>
</dbReference>
<dbReference type="KEGG" id="hyh:D3Y59_03455"/>
<protein>
    <submittedName>
        <fullName evidence="1">STAS/SEC14 domain-containing protein</fullName>
    </submittedName>
</protein>
<dbReference type="Gene3D" id="3.40.50.10600">
    <property type="entry name" value="SpoIIaa-like domains"/>
    <property type="match status" value="1"/>
</dbReference>
<dbReference type="Pfam" id="PF11964">
    <property type="entry name" value="SpoIIAA-like"/>
    <property type="match status" value="1"/>
</dbReference>
<dbReference type="AlphaFoldDB" id="A0A3B7QXX0"/>
<dbReference type="OrthoDB" id="9811577at2"/>
<name>A0A3B7QXX0_9BACT</name>
<evidence type="ECO:0000313" key="1">
    <source>
        <dbReference type="EMBL" id="AYA36202.1"/>
    </source>
</evidence>
<proteinExistence type="predicted"/>
<dbReference type="InterPro" id="IPR021866">
    <property type="entry name" value="SpoIIAA-like"/>
</dbReference>
<organism evidence="1 2">
    <name type="scientific">Hymenobacter oligotrophus</name>
    <dbReference type="NCBI Taxonomy" id="2319843"/>
    <lineage>
        <taxon>Bacteria</taxon>
        <taxon>Pseudomonadati</taxon>
        <taxon>Bacteroidota</taxon>
        <taxon>Cytophagia</taxon>
        <taxon>Cytophagales</taxon>
        <taxon>Hymenobacteraceae</taxon>
        <taxon>Hymenobacter</taxon>
    </lineage>
</organism>
<sequence length="122" mass="13730">MLRAVDHPDHNLLTFIINGPISRADYDQVVPVLEQKIARWNKVNVCVEVRRFDGISLRALWEEIRQDIKHYKDFNRVAIVTAESALVNAAVGLGTSLTPALIKHFSPAQKQSAEDWARGQAV</sequence>
<accession>A0A3B7QXX0</accession>